<feature type="coiled-coil region" evidence="1">
    <location>
        <begin position="27"/>
        <end position="61"/>
    </location>
</feature>
<protein>
    <submittedName>
        <fullName evidence="2">Uncharacterized protein</fullName>
    </submittedName>
</protein>
<proteinExistence type="predicted"/>
<feature type="coiled-coil region" evidence="1">
    <location>
        <begin position="96"/>
        <end position="140"/>
    </location>
</feature>
<gene>
    <name evidence="2" type="ORF">F2P81_021750</name>
</gene>
<keyword evidence="1" id="KW-0175">Coiled coil</keyword>
<evidence type="ECO:0000313" key="2">
    <source>
        <dbReference type="EMBL" id="KAF0027013.1"/>
    </source>
</evidence>
<reference evidence="2 3" key="1">
    <citation type="submission" date="2019-06" db="EMBL/GenBank/DDBJ databases">
        <title>Draft genomes of female and male turbot (Scophthalmus maximus).</title>
        <authorList>
            <person name="Xu H."/>
            <person name="Xu X.-W."/>
            <person name="Shao C."/>
            <person name="Chen S."/>
        </authorList>
    </citation>
    <scope>NUCLEOTIDE SEQUENCE [LARGE SCALE GENOMIC DNA]</scope>
    <source>
        <strain evidence="2">Ysfricsl-2016a</strain>
        <tissue evidence="2">Blood</tissue>
    </source>
</reference>
<name>A0A6A4RY70_SCOMX</name>
<dbReference type="AlphaFoldDB" id="A0A6A4RY70"/>
<evidence type="ECO:0000256" key="1">
    <source>
        <dbReference type="SAM" id="Coils"/>
    </source>
</evidence>
<organism evidence="2 3">
    <name type="scientific">Scophthalmus maximus</name>
    <name type="common">Turbot</name>
    <name type="synonym">Psetta maxima</name>
    <dbReference type="NCBI Taxonomy" id="52904"/>
    <lineage>
        <taxon>Eukaryota</taxon>
        <taxon>Metazoa</taxon>
        <taxon>Chordata</taxon>
        <taxon>Craniata</taxon>
        <taxon>Vertebrata</taxon>
        <taxon>Euteleostomi</taxon>
        <taxon>Actinopterygii</taxon>
        <taxon>Neopterygii</taxon>
        <taxon>Teleostei</taxon>
        <taxon>Neoteleostei</taxon>
        <taxon>Acanthomorphata</taxon>
        <taxon>Carangaria</taxon>
        <taxon>Pleuronectiformes</taxon>
        <taxon>Pleuronectoidei</taxon>
        <taxon>Scophthalmidae</taxon>
        <taxon>Scophthalmus</taxon>
    </lineage>
</organism>
<accession>A0A6A4RY70</accession>
<dbReference type="Proteomes" id="UP000438429">
    <property type="component" value="Unassembled WGS sequence"/>
</dbReference>
<evidence type="ECO:0000313" key="3">
    <source>
        <dbReference type="Proteomes" id="UP000438429"/>
    </source>
</evidence>
<comment type="caution">
    <text evidence="2">The sequence shown here is derived from an EMBL/GenBank/DDBJ whole genome shotgun (WGS) entry which is preliminary data.</text>
</comment>
<sequence length="333" mass="39006">MESRLLIGWQQENKELKREVCRVQEELAESRAERDELESRNRALNDRVIEYRDQCQRLELQLLDEQTHRLNTEGTFLLGELEQRTEEQQLHQEAEVSELKQRVVELSRSLQEEHSQREERERAVERHRETERRLQSVSRAVIRLSRVLSSSCQSVCVSSDSVLSLDLCSLLSVVSQAESALQRRHQELQSRERELRLSSSECVLTWEVDAGRDALDKMATLNVGLESDKREMNKQLLQSTETTEEEHLRRRVVELEQQVSQLRLSLTVDRQQRAEFIQQSSRNSQWLLSLRNDLSDSLAIVTHRPVPSVLESETQRLDRSLIEEELRMSLSQS</sequence>
<dbReference type="EMBL" id="VEVO01000019">
    <property type="protein sequence ID" value="KAF0027013.1"/>
    <property type="molecule type" value="Genomic_DNA"/>
</dbReference>